<evidence type="ECO:0000313" key="2">
    <source>
        <dbReference type="EMBL" id="ORY36512.1"/>
    </source>
</evidence>
<proteinExistence type="predicted"/>
<dbReference type="GO" id="GO:0005783">
    <property type="term" value="C:endoplasmic reticulum"/>
    <property type="evidence" value="ECO:0007669"/>
    <property type="project" value="TreeGrafter"/>
</dbReference>
<keyword evidence="3" id="KW-1185">Reference proteome</keyword>
<evidence type="ECO:0000313" key="3">
    <source>
        <dbReference type="Proteomes" id="UP000193642"/>
    </source>
</evidence>
<dbReference type="GO" id="GO:0071763">
    <property type="term" value="P:nuclear membrane organization"/>
    <property type="evidence" value="ECO:0007669"/>
    <property type="project" value="TreeGrafter"/>
</dbReference>
<dbReference type="GO" id="GO:0005637">
    <property type="term" value="C:nuclear inner membrane"/>
    <property type="evidence" value="ECO:0007669"/>
    <property type="project" value="InterPro"/>
</dbReference>
<dbReference type="PANTHER" id="PTHR47808:SF2">
    <property type="entry name" value="LEM DOMAIN-CONTAINING PROTEIN 2"/>
    <property type="match status" value="1"/>
</dbReference>
<comment type="caution">
    <text evidence="2">The sequence shown here is derived from an EMBL/GenBank/DDBJ whole genome shotgun (WGS) entry which is preliminary data.</text>
</comment>
<feature type="region of interest" description="Disordered" evidence="1">
    <location>
        <begin position="96"/>
        <end position="134"/>
    </location>
</feature>
<dbReference type="OrthoDB" id="2503928at2759"/>
<reference evidence="2 3" key="1">
    <citation type="submission" date="2016-07" db="EMBL/GenBank/DDBJ databases">
        <title>Pervasive Adenine N6-methylation of Active Genes in Fungi.</title>
        <authorList>
            <consortium name="DOE Joint Genome Institute"/>
            <person name="Mondo S.J."/>
            <person name="Dannebaum R.O."/>
            <person name="Kuo R.C."/>
            <person name="Labutti K."/>
            <person name="Haridas S."/>
            <person name="Kuo A."/>
            <person name="Salamov A."/>
            <person name="Ahrendt S.R."/>
            <person name="Lipzen A."/>
            <person name="Sullivan W."/>
            <person name="Andreopoulos W.B."/>
            <person name="Clum A."/>
            <person name="Lindquist E."/>
            <person name="Daum C."/>
            <person name="Ramamoorthy G.K."/>
            <person name="Gryganskyi A."/>
            <person name="Culley D."/>
            <person name="Magnuson J.K."/>
            <person name="James T.Y."/>
            <person name="O'Malley M.A."/>
            <person name="Stajich J.E."/>
            <person name="Spatafora J.W."/>
            <person name="Visel A."/>
            <person name="Grigoriev I.V."/>
        </authorList>
    </citation>
    <scope>NUCLEOTIDE SEQUENCE [LARGE SCALE GENOMIC DNA]</scope>
    <source>
        <strain evidence="2 3">JEL800</strain>
    </source>
</reference>
<evidence type="ECO:0000256" key="1">
    <source>
        <dbReference type="SAM" id="MobiDB-lite"/>
    </source>
</evidence>
<dbReference type="PANTHER" id="PTHR47808">
    <property type="entry name" value="INNER NUCLEAR MEMBRANE PROTEIN HEH2-RELATED"/>
    <property type="match status" value="1"/>
</dbReference>
<dbReference type="AlphaFoldDB" id="A0A1Y2BP29"/>
<dbReference type="InterPro" id="IPR044780">
    <property type="entry name" value="Heh2/Src1"/>
</dbReference>
<gene>
    <name evidence="2" type="ORF">BCR33DRAFT_722022</name>
</gene>
<dbReference type="EMBL" id="MCGO01000055">
    <property type="protein sequence ID" value="ORY36512.1"/>
    <property type="molecule type" value="Genomic_DNA"/>
</dbReference>
<organism evidence="2 3">
    <name type="scientific">Rhizoclosmatium globosum</name>
    <dbReference type="NCBI Taxonomy" id="329046"/>
    <lineage>
        <taxon>Eukaryota</taxon>
        <taxon>Fungi</taxon>
        <taxon>Fungi incertae sedis</taxon>
        <taxon>Chytridiomycota</taxon>
        <taxon>Chytridiomycota incertae sedis</taxon>
        <taxon>Chytridiomycetes</taxon>
        <taxon>Chytridiales</taxon>
        <taxon>Chytriomycetaceae</taxon>
        <taxon>Rhizoclosmatium</taxon>
    </lineage>
</organism>
<dbReference type="Proteomes" id="UP000193642">
    <property type="component" value="Unassembled WGS sequence"/>
</dbReference>
<accession>A0A1Y2BP29</accession>
<feature type="compositionally biased region" description="Polar residues" evidence="1">
    <location>
        <begin position="96"/>
        <end position="106"/>
    </location>
</feature>
<dbReference type="GO" id="GO:0003682">
    <property type="term" value="F:chromatin binding"/>
    <property type="evidence" value="ECO:0007669"/>
    <property type="project" value="InterPro"/>
</dbReference>
<sequence length="256" mass="27477">MKGRTRGAAVATAAPAAEPLHASTYPAYLRDSFDPQKATVAELKSILASNHVEFSLRGLKADYVALFQQHISSKRNQLLESIIKVQPSSEGIQLVSTSPLKMSESSPMRPDSEHEDAEPTPIAPPVSSIPTIRGKTPTKLNAEMKKLNLGRVAGTGFYATSKPIESPRASDKHVPFGSPVKGRVIEKKTTKRPVKAAVVAAAVSPPPPPPPQPKMITVRITDGLDPLNAVLNWEGKSYVLKECKGNDSTDVIDMVS</sequence>
<name>A0A1Y2BP29_9FUNG</name>
<evidence type="ECO:0008006" key="4">
    <source>
        <dbReference type="Google" id="ProtNLM"/>
    </source>
</evidence>
<dbReference type="CDD" id="cd12935">
    <property type="entry name" value="LEM_like"/>
    <property type="match status" value="1"/>
</dbReference>
<protein>
    <recommendedName>
        <fullName evidence="4">HeH/LEM domain-containing protein</fullName>
    </recommendedName>
</protein>
<dbReference type="GO" id="GO:0034399">
    <property type="term" value="C:nuclear periphery"/>
    <property type="evidence" value="ECO:0007669"/>
    <property type="project" value="TreeGrafter"/>
</dbReference>